<proteinExistence type="predicted"/>
<dbReference type="Proteomes" id="UP001157418">
    <property type="component" value="Unassembled WGS sequence"/>
</dbReference>
<protein>
    <submittedName>
        <fullName evidence="1">Uncharacterized protein</fullName>
    </submittedName>
</protein>
<evidence type="ECO:0000313" key="1">
    <source>
        <dbReference type="EMBL" id="CAH1451798.1"/>
    </source>
</evidence>
<organism evidence="1 2">
    <name type="scientific">Lactuca virosa</name>
    <dbReference type="NCBI Taxonomy" id="75947"/>
    <lineage>
        <taxon>Eukaryota</taxon>
        <taxon>Viridiplantae</taxon>
        <taxon>Streptophyta</taxon>
        <taxon>Embryophyta</taxon>
        <taxon>Tracheophyta</taxon>
        <taxon>Spermatophyta</taxon>
        <taxon>Magnoliopsida</taxon>
        <taxon>eudicotyledons</taxon>
        <taxon>Gunneridae</taxon>
        <taxon>Pentapetalae</taxon>
        <taxon>asterids</taxon>
        <taxon>campanulids</taxon>
        <taxon>Asterales</taxon>
        <taxon>Asteraceae</taxon>
        <taxon>Cichorioideae</taxon>
        <taxon>Cichorieae</taxon>
        <taxon>Lactucinae</taxon>
        <taxon>Lactuca</taxon>
    </lineage>
</organism>
<evidence type="ECO:0000313" key="2">
    <source>
        <dbReference type="Proteomes" id="UP001157418"/>
    </source>
</evidence>
<dbReference type="AlphaFoldDB" id="A0AAU9PPK7"/>
<keyword evidence="2" id="KW-1185">Reference proteome</keyword>
<comment type="caution">
    <text evidence="1">The sequence shown here is derived from an EMBL/GenBank/DDBJ whole genome shotgun (WGS) entry which is preliminary data.</text>
</comment>
<accession>A0AAU9PPK7</accession>
<sequence>MVSTNHQGINHHLPSFSFTHTTHNHPKTHRFVFFRGPKVYPHAPHPFSRLSLMPFTLFFSKSQILAPKLLKIEKVRL</sequence>
<reference evidence="1 2" key="1">
    <citation type="submission" date="2022-01" db="EMBL/GenBank/DDBJ databases">
        <authorList>
            <person name="Xiong W."/>
            <person name="Schranz E."/>
        </authorList>
    </citation>
    <scope>NUCLEOTIDE SEQUENCE [LARGE SCALE GENOMIC DNA]</scope>
</reference>
<name>A0AAU9PPK7_9ASTR</name>
<gene>
    <name evidence="1" type="ORF">LVIROSA_LOCUS37134</name>
</gene>
<dbReference type="EMBL" id="CAKMRJ010005745">
    <property type="protein sequence ID" value="CAH1451798.1"/>
    <property type="molecule type" value="Genomic_DNA"/>
</dbReference>